<reference evidence="1" key="1">
    <citation type="journal article" date="2014" name="Int. J. Syst. Evol. Microbiol.">
        <title>Complete genome sequence of Corynebacterium casei LMG S-19264T (=DSM 44701T), isolated from a smear-ripened cheese.</title>
        <authorList>
            <consortium name="US DOE Joint Genome Institute (JGI-PGF)"/>
            <person name="Walter F."/>
            <person name="Albersmeier A."/>
            <person name="Kalinowski J."/>
            <person name="Ruckert C."/>
        </authorList>
    </citation>
    <scope>NUCLEOTIDE SEQUENCE</scope>
    <source>
        <strain evidence="1">CGMCC 4.7110</strain>
    </source>
</reference>
<dbReference type="EMBL" id="BMML01000003">
    <property type="protein sequence ID" value="GGM98221.1"/>
    <property type="molecule type" value="Genomic_DNA"/>
</dbReference>
<comment type="caution">
    <text evidence="1">The sequence shown here is derived from an EMBL/GenBank/DDBJ whole genome shotgun (WGS) entry which is preliminary data.</text>
</comment>
<keyword evidence="2" id="KW-1185">Reference proteome</keyword>
<protein>
    <submittedName>
        <fullName evidence="1">Uncharacterized protein</fullName>
    </submittedName>
</protein>
<accession>A0A917X9R5</accession>
<organism evidence="1 2">
    <name type="scientific">Streptomyces fuscichromogenes</name>
    <dbReference type="NCBI Taxonomy" id="1324013"/>
    <lineage>
        <taxon>Bacteria</taxon>
        <taxon>Bacillati</taxon>
        <taxon>Actinomycetota</taxon>
        <taxon>Actinomycetes</taxon>
        <taxon>Kitasatosporales</taxon>
        <taxon>Streptomycetaceae</taxon>
        <taxon>Streptomyces</taxon>
    </lineage>
</organism>
<dbReference type="Proteomes" id="UP000653411">
    <property type="component" value="Unassembled WGS sequence"/>
</dbReference>
<evidence type="ECO:0000313" key="1">
    <source>
        <dbReference type="EMBL" id="GGM98221.1"/>
    </source>
</evidence>
<dbReference type="AlphaFoldDB" id="A0A917X9R5"/>
<reference evidence="1" key="2">
    <citation type="submission" date="2020-09" db="EMBL/GenBank/DDBJ databases">
        <authorList>
            <person name="Sun Q."/>
            <person name="Zhou Y."/>
        </authorList>
    </citation>
    <scope>NUCLEOTIDE SEQUENCE</scope>
    <source>
        <strain evidence="1">CGMCC 4.7110</strain>
    </source>
</reference>
<proteinExistence type="predicted"/>
<name>A0A917X9R5_9ACTN</name>
<gene>
    <name evidence="1" type="ORF">GCM10011578_019000</name>
</gene>
<sequence>MAGGPLRDSVALACHGPWFPSVMRLPRRVVGLRSDAGGRESSGMCPEARLRALALRSFRSGTHGDEGHGYEKAGPSLWVAAGSHASVGLLANKCKYIEE</sequence>
<evidence type="ECO:0000313" key="2">
    <source>
        <dbReference type="Proteomes" id="UP000653411"/>
    </source>
</evidence>